<feature type="transmembrane region" description="Helical" evidence="1">
    <location>
        <begin position="85"/>
        <end position="107"/>
    </location>
</feature>
<dbReference type="HOGENOM" id="CLU_942757_0_0_14"/>
<reference evidence="2 3" key="1">
    <citation type="journal article" date="2005" name="J. Bacteriol.">
        <title>Swine and poultry pathogens: the complete genome sequences of two strains of Mycoplasma hyopneumoniae and a strain of Mycoplasma synoviae.</title>
        <authorList>
            <person name="Vasconcelos A.T."/>
            <person name="Ferreira H.B."/>
            <person name="Bizarro C.V."/>
            <person name="Bonatto S.L."/>
            <person name="Carvalho M.O."/>
            <person name="Pinto P.M."/>
            <person name="Almeida D.F."/>
            <person name="Almeida L.G."/>
            <person name="Almeida R."/>
            <person name="Alves-Filho L."/>
            <person name="Assuncao E.N."/>
            <person name="Azevedo V.A."/>
            <person name="Bogo M.R."/>
            <person name="Brigido M.M."/>
            <person name="Brocchi M."/>
            <person name="Burity H.A."/>
            <person name="Camargo A.A."/>
            <person name="Camargo S.S."/>
            <person name="Carepo M.S."/>
            <person name="Carraro D.M."/>
            <person name="de Mattos Cascardo J.C."/>
            <person name="Castro L.A."/>
            <person name="Cavalcanti G."/>
            <person name="Chemale G."/>
            <person name="Collevatti R.G."/>
            <person name="Cunha C.W."/>
            <person name="Dallagiovanna B."/>
            <person name="Dambros B.P."/>
            <person name="Dellagostin O.A."/>
            <person name="Falcao C."/>
            <person name="Fantinatti-Garboggini F."/>
            <person name="Felipe M.S."/>
            <person name="Fiorentin L."/>
            <person name="Franco G.R."/>
            <person name="Freitas N.S."/>
            <person name="Frias D."/>
            <person name="Grangeiro T.B."/>
            <person name="Grisard E.C."/>
            <person name="Guimaraes C.T."/>
            <person name="Hungria M."/>
            <person name="Jardim S.N."/>
            <person name="Krieger M.A."/>
            <person name="Laurino J.P."/>
            <person name="Lima L.F."/>
            <person name="Lopes M.I."/>
            <person name="Loreto E.L."/>
            <person name="Madeira H.M."/>
            <person name="Manfio G.P."/>
            <person name="Maranhao A.Q."/>
            <person name="Martinkovics C.T."/>
            <person name="Medeiros S.R."/>
            <person name="Moreira M.A."/>
            <person name="Neiva M."/>
            <person name="Ramalho-Neto C.E."/>
            <person name="Nicolas M.F."/>
            <person name="Oliveira S.C."/>
            <person name="Paixao R.F."/>
            <person name="Pedrosa F.O."/>
            <person name="Pena S.D."/>
            <person name="Pereira M."/>
            <person name="Pereira-Ferrari L."/>
            <person name="Piffer I."/>
            <person name="Pinto L.S."/>
            <person name="Potrich D.P."/>
            <person name="Salim A.C."/>
            <person name="Santos F.R."/>
            <person name="Schmitt R."/>
            <person name="Schneider M.P."/>
            <person name="Schrank A."/>
            <person name="Schrank I.S."/>
            <person name="Schuck A.F."/>
            <person name="Seuanez H.N."/>
            <person name="Silva D.W."/>
            <person name="Silva R."/>
            <person name="Silva S.C."/>
            <person name="Soares C.M."/>
            <person name="Souza K.R."/>
            <person name="Souza R.C."/>
            <person name="Staats C.C."/>
            <person name="Steffens M.B."/>
            <person name="Teixeira S.M."/>
            <person name="Urmenyi T.P."/>
            <person name="Vainstein M.H."/>
            <person name="Zuccherato L.W."/>
            <person name="Simpson A.J."/>
            <person name="Zaha A."/>
        </authorList>
    </citation>
    <scope>NUCLEOTIDE SEQUENCE [LARGE SCALE GENOMIC DNA]</scope>
    <source>
        <strain evidence="2 3">7448</strain>
    </source>
</reference>
<evidence type="ECO:0000313" key="3">
    <source>
        <dbReference type="Proteomes" id="UP000000553"/>
    </source>
</evidence>
<keyword evidence="1" id="KW-1133">Transmembrane helix</keyword>
<proteinExistence type="predicted"/>
<keyword evidence="1" id="KW-0812">Transmembrane</keyword>
<gene>
    <name evidence="2" type="ordered locus">MHP7448_0240</name>
</gene>
<protein>
    <submittedName>
        <fullName evidence="2">Uncharacterized protein</fullName>
    </submittedName>
</protein>
<evidence type="ECO:0000313" key="2">
    <source>
        <dbReference type="EMBL" id="AAZ53614.2"/>
    </source>
</evidence>
<accession>Q4A8C5</accession>
<dbReference type="EMBL" id="AE017244">
    <property type="protein sequence ID" value="AAZ53614.2"/>
    <property type="molecule type" value="Genomic_DNA"/>
</dbReference>
<sequence>MLEDKNSRIIKEILMKYSMNISRYRWQDQKFLTKKLDKIYFVLKIFWTIFFSLTCVFLTITLIIMLGSLKSYIQTKRINPDILPLLYTGVACFITFFIFGFTSIIFCRLNPEKKFVLDFNKWIMKKMIFEMDFQFESIKKIEFAPTNEDIKLIKEFLLNPNLETAENLKEKDERKIDFIFDAVTLESHFKITTTKNLVFHLKYARIVTNFQNYENENFLIIDSKFINGQNRKLLEQVKFKFLKEKQEKFYFLNPNRPLNIFKVLVEKSTFSNIIKVLKLEIEKKFYQLDQLAKIINNEVIHEENSI</sequence>
<feature type="transmembrane region" description="Helical" evidence="1">
    <location>
        <begin position="39"/>
        <end position="65"/>
    </location>
</feature>
<evidence type="ECO:0000256" key="1">
    <source>
        <dbReference type="SAM" id="Phobius"/>
    </source>
</evidence>
<organism evidence="2 3">
    <name type="scientific">Mesomycoplasma hyopneumoniae (strain 7448)</name>
    <name type="common">Mycoplasma hyopneumoniae</name>
    <dbReference type="NCBI Taxonomy" id="262722"/>
    <lineage>
        <taxon>Bacteria</taxon>
        <taxon>Bacillati</taxon>
        <taxon>Mycoplasmatota</taxon>
        <taxon>Mycoplasmoidales</taxon>
        <taxon>Metamycoplasmataceae</taxon>
        <taxon>Mesomycoplasma</taxon>
    </lineage>
</organism>
<dbReference type="AlphaFoldDB" id="Q4A8C5"/>
<dbReference type="Proteomes" id="UP000000553">
    <property type="component" value="Chromosome"/>
</dbReference>
<keyword evidence="1" id="KW-0472">Membrane</keyword>
<name>Q4A8C5_MESH7</name>
<dbReference type="KEGG" id="mhp:MHP7448_0240"/>